<dbReference type="EMBL" id="LRPC01000029">
    <property type="protein sequence ID" value="KYG72665.1"/>
    <property type="molecule type" value="Genomic_DNA"/>
</dbReference>
<protein>
    <recommendedName>
        <fullName evidence="3">Helix-turn-helix domain-containing protein</fullName>
    </recommendedName>
</protein>
<dbReference type="AlphaFoldDB" id="A0A150X1Q5"/>
<evidence type="ECO:0008006" key="3">
    <source>
        <dbReference type="Google" id="ProtNLM"/>
    </source>
</evidence>
<dbReference type="STRING" id="333140.AWW68_17365"/>
<accession>A0A150X1Q5</accession>
<proteinExistence type="predicted"/>
<dbReference type="Proteomes" id="UP000075606">
    <property type="component" value="Unassembled WGS sequence"/>
</dbReference>
<sequence>MKQINAMLLVEIRKQVEDVVDQKLSNQKEPQHFLTREEAAEFCRTSQTNFDRWVAAGDIRSIRMYGRVLFSRNWLIDDLQKMRSTTV</sequence>
<keyword evidence="2" id="KW-1185">Reference proteome</keyword>
<evidence type="ECO:0000313" key="1">
    <source>
        <dbReference type="EMBL" id="KYG72665.1"/>
    </source>
</evidence>
<comment type="caution">
    <text evidence="1">The sequence shown here is derived from an EMBL/GenBank/DDBJ whole genome shotgun (WGS) entry which is preliminary data.</text>
</comment>
<organism evidence="1 2">
    <name type="scientific">Roseivirga spongicola</name>
    <dbReference type="NCBI Taxonomy" id="333140"/>
    <lineage>
        <taxon>Bacteria</taxon>
        <taxon>Pseudomonadati</taxon>
        <taxon>Bacteroidota</taxon>
        <taxon>Cytophagia</taxon>
        <taxon>Cytophagales</taxon>
        <taxon>Roseivirgaceae</taxon>
        <taxon>Roseivirga</taxon>
    </lineage>
</organism>
<dbReference type="RefSeq" id="WP_068224718.1">
    <property type="nucleotide sequence ID" value="NZ_CP139724.1"/>
</dbReference>
<gene>
    <name evidence="1" type="ORF">AWW68_17365</name>
</gene>
<name>A0A150X1Q5_9BACT</name>
<evidence type="ECO:0000313" key="2">
    <source>
        <dbReference type="Proteomes" id="UP000075606"/>
    </source>
</evidence>
<reference evidence="1 2" key="1">
    <citation type="submission" date="2016-01" db="EMBL/GenBank/DDBJ databases">
        <title>Genome sequencing of Roseivirga spongicola UST030701-084.</title>
        <authorList>
            <person name="Selvaratnam C."/>
            <person name="Thevarajoo S."/>
            <person name="Goh K.M."/>
            <person name="Ee R."/>
            <person name="Chan K.-G."/>
            <person name="Chong C.S."/>
        </authorList>
    </citation>
    <scope>NUCLEOTIDE SEQUENCE [LARGE SCALE GENOMIC DNA]</scope>
    <source>
        <strain evidence="1 2">UST030701-084</strain>
    </source>
</reference>
<dbReference type="OrthoDB" id="1097811at2"/>